<gene>
    <name evidence="1" type="ORF">EBE87_24180</name>
</gene>
<protein>
    <submittedName>
        <fullName evidence="1">Uncharacterized protein</fullName>
    </submittedName>
</protein>
<evidence type="ECO:0000313" key="1">
    <source>
        <dbReference type="EMBL" id="RMI17082.1"/>
    </source>
</evidence>
<reference evidence="1 2" key="1">
    <citation type="submission" date="2018-10" db="EMBL/GenBank/DDBJ databases">
        <title>Roseomonas sp. nov., isolated from feces of Tibetan antelopes in the Qinghai-Tibet plateau, China.</title>
        <authorList>
            <person name="Tian Z."/>
        </authorList>
    </citation>
    <scope>NUCLEOTIDE SEQUENCE [LARGE SCALE GENOMIC DNA]</scope>
    <source>
        <strain evidence="1 2">Z23</strain>
    </source>
</reference>
<dbReference type="Proteomes" id="UP000274097">
    <property type="component" value="Unassembled WGS sequence"/>
</dbReference>
<keyword evidence="2" id="KW-1185">Reference proteome</keyword>
<proteinExistence type="predicted"/>
<organism evidence="1 2">
    <name type="scientific">Teichococcus wenyumeiae</name>
    <dbReference type="NCBI Taxonomy" id="2478470"/>
    <lineage>
        <taxon>Bacteria</taxon>
        <taxon>Pseudomonadati</taxon>
        <taxon>Pseudomonadota</taxon>
        <taxon>Alphaproteobacteria</taxon>
        <taxon>Acetobacterales</taxon>
        <taxon>Roseomonadaceae</taxon>
        <taxon>Roseomonas</taxon>
    </lineage>
</organism>
<name>A0ABX9VDL1_9PROT</name>
<sequence length="82" mass="8494">MAMDPSTITLMRQSIVAGLAHGATIREAAAEAGALALGLAVEDGPVVIAQVVERLLREIDPLFPDLAPVEPDARQGLLPLGL</sequence>
<comment type="caution">
    <text evidence="1">The sequence shown here is derived from an EMBL/GenBank/DDBJ whole genome shotgun (WGS) entry which is preliminary data.</text>
</comment>
<accession>A0ABX9VDL1</accession>
<evidence type="ECO:0000313" key="2">
    <source>
        <dbReference type="Proteomes" id="UP000274097"/>
    </source>
</evidence>
<dbReference type="EMBL" id="RFLX01000039">
    <property type="protein sequence ID" value="RMI17082.1"/>
    <property type="molecule type" value="Genomic_DNA"/>
</dbReference>